<evidence type="ECO:0000313" key="1">
    <source>
        <dbReference type="EMBL" id="WVZ09593.1"/>
    </source>
</evidence>
<dbReference type="Proteomes" id="UP001374535">
    <property type="component" value="Chromosome 5"/>
</dbReference>
<sequence length="154" mass="17081">MARGDERLKMGEAREEVRRFSELEVLVLKRRCTGASYKRVVPLTVSGRCSSSFEGTIGGKGVIVGGKGAKPDVGRDCVLRHLILTEIRSKARNAMEARKGSGGKEEVDGGGDRAIDFVFRRELRGGKMNGMVSECFDVEATFWVRLQIQLLRYL</sequence>
<dbReference type="EMBL" id="CP144696">
    <property type="protein sequence ID" value="WVZ09593.1"/>
    <property type="molecule type" value="Genomic_DNA"/>
</dbReference>
<protein>
    <submittedName>
        <fullName evidence="1">Uncharacterized protein</fullName>
    </submittedName>
</protein>
<accession>A0AAQ3NK29</accession>
<reference evidence="1 2" key="1">
    <citation type="journal article" date="2023" name="Life. Sci Alliance">
        <title>Evolutionary insights into 3D genome organization and epigenetic landscape of Vigna mungo.</title>
        <authorList>
            <person name="Junaid A."/>
            <person name="Singh B."/>
            <person name="Bhatia S."/>
        </authorList>
    </citation>
    <scope>NUCLEOTIDE SEQUENCE [LARGE SCALE GENOMIC DNA]</scope>
    <source>
        <strain evidence="1">Urdbean</strain>
    </source>
</reference>
<proteinExistence type="predicted"/>
<evidence type="ECO:0000313" key="2">
    <source>
        <dbReference type="Proteomes" id="UP001374535"/>
    </source>
</evidence>
<dbReference type="AlphaFoldDB" id="A0AAQ3NK29"/>
<keyword evidence="2" id="KW-1185">Reference proteome</keyword>
<organism evidence="1 2">
    <name type="scientific">Vigna mungo</name>
    <name type="common">Black gram</name>
    <name type="synonym">Phaseolus mungo</name>
    <dbReference type="NCBI Taxonomy" id="3915"/>
    <lineage>
        <taxon>Eukaryota</taxon>
        <taxon>Viridiplantae</taxon>
        <taxon>Streptophyta</taxon>
        <taxon>Embryophyta</taxon>
        <taxon>Tracheophyta</taxon>
        <taxon>Spermatophyta</taxon>
        <taxon>Magnoliopsida</taxon>
        <taxon>eudicotyledons</taxon>
        <taxon>Gunneridae</taxon>
        <taxon>Pentapetalae</taxon>
        <taxon>rosids</taxon>
        <taxon>fabids</taxon>
        <taxon>Fabales</taxon>
        <taxon>Fabaceae</taxon>
        <taxon>Papilionoideae</taxon>
        <taxon>50 kb inversion clade</taxon>
        <taxon>NPAAA clade</taxon>
        <taxon>indigoferoid/millettioid clade</taxon>
        <taxon>Phaseoleae</taxon>
        <taxon>Vigna</taxon>
    </lineage>
</organism>
<gene>
    <name evidence="1" type="ORF">V8G54_014123</name>
</gene>
<name>A0AAQ3NK29_VIGMU</name>